<organism evidence="3 4">
    <name type="scientific">Brevifollis gellanilyticus</name>
    <dbReference type="NCBI Taxonomy" id="748831"/>
    <lineage>
        <taxon>Bacteria</taxon>
        <taxon>Pseudomonadati</taxon>
        <taxon>Verrucomicrobiota</taxon>
        <taxon>Verrucomicrobiia</taxon>
        <taxon>Verrucomicrobiales</taxon>
        <taxon>Verrucomicrobiaceae</taxon>
    </lineage>
</organism>
<feature type="chain" id="PRO_5022078950" description="EF-hand domain-containing protein" evidence="1">
    <location>
        <begin position="22"/>
        <end position="356"/>
    </location>
</feature>
<keyword evidence="4" id="KW-1185">Reference proteome</keyword>
<sequence>MPMKKVLLSLTFVALSLGAYKLIGQVAEKKTGIEARLAQALKMFPDADTDKDGKLSINEALSYVEKHPEAKDKFIAKNGGSKSSSKPASFAPGAEGTKVFVCAHSYMIYTADWLPQLAEAAHVSHLKAGQQMIGGSQVIQHWNLPDAQNQAKKALKEGIVDVLTLSPHLLMPDEGIDNYTKLGLEKNPNLRVLVQASWVPKDGKTGEFTNAMRDSVTADEIRQMRDFHHNGWLKQLESQVATLNAAVGHETVHILPVSAAVYALRERVAEGKAPGLSKQSEMFRDDHGHPSDVMALLVSYCHFAAIYQRTPVGLPVPTKLKDRPQMAELNKLLQEIAWESVTHYPMSGVKVADAKP</sequence>
<evidence type="ECO:0000256" key="1">
    <source>
        <dbReference type="SAM" id="SignalP"/>
    </source>
</evidence>
<reference evidence="3 4" key="1">
    <citation type="submission" date="2019-07" db="EMBL/GenBank/DDBJ databases">
        <title>Whole genome shotgun sequence of Brevifollis gellanilyticus NBRC 108608.</title>
        <authorList>
            <person name="Hosoyama A."/>
            <person name="Uohara A."/>
            <person name="Ohji S."/>
            <person name="Ichikawa N."/>
        </authorList>
    </citation>
    <scope>NUCLEOTIDE SEQUENCE [LARGE SCALE GENOMIC DNA]</scope>
    <source>
        <strain evidence="3 4">NBRC 108608</strain>
    </source>
</reference>
<dbReference type="InterPro" id="IPR036514">
    <property type="entry name" value="SGNH_hydro_sf"/>
</dbReference>
<evidence type="ECO:0000313" key="3">
    <source>
        <dbReference type="EMBL" id="GEP42880.1"/>
    </source>
</evidence>
<dbReference type="AlphaFoldDB" id="A0A512M819"/>
<feature type="domain" description="EF-hand" evidence="2">
    <location>
        <begin position="35"/>
        <end position="70"/>
    </location>
</feature>
<accession>A0A512M819</accession>
<dbReference type="Gene3D" id="3.40.50.1110">
    <property type="entry name" value="SGNH hydrolase"/>
    <property type="match status" value="1"/>
</dbReference>
<dbReference type="Proteomes" id="UP000321577">
    <property type="component" value="Unassembled WGS sequence"/>
</dbReference>
<dbReference type="GO" id="GO:0016788">
    <property type="term" value="F:hydrolase activity, acting on ester bonds"/>
    <property type="evidence" value="ECO:0007669"/>
    <property type="project" value="UniProtKB-ARBA"/>
</dbReference>
<name>A0A512M819_9BACT</name>
<feature type="signal peptide" evidence="1">
    <location>
        <begin position="1"/>
        <end position="21"/>
    </location>
</feature>
<dbReference type="EMBL" id="BKAG01000012">
    <property type="protein sequence ID" value="GEP42880.1"/>
    <property type="molecule type" value="Genomic_DNA"/>
</dbReference>
<dbReference type="PROSITE" id="PS50222">
    <property type="entry name" value="EF_HAND_2"/>
    <property type="match status" value="1"/>
</dbReference>
<keyword evidence="1" id="KW-0732">Signal</keyword>
<dbReference type="InterPro" id="IPR002048">
    <property type="entry name" value="EF_hand_dom"/>
</dbReference>
<evidence type="ECO:0000313" key="4">
    <source>
        <dbReference type="Proteomes" id="UP000321577"/>
    </source>
</evidence>
<gene>
    <name evidence="3" type="ORF">BGE01nite_21710</name>
</gene>
<dbReference type="GO" id="GO:0005509">
    <property type="term" value="F:calcium ion binding"/>
    <property type="evidence" value="ECO:0007669"/>
    <property type="project" value="InterPro"/>
</dbReference>
<evidence type="ECO:0000259" key="2">
    <source>
        <dbReference type="PROSITE" id="PS50222"/>
    </source>
</evidence>
<protein>
    <recommendedName>
        <fullName evidence="2">EF-hand domain-containing protein</fullName>
    </recommendedName>
</protein>
<comment type="caution">
    <text evidence="3">The sequence shown here is derived from an EMBL/GenBank/DDBJ whole genome shotgun (WGS) entry which is preliminary data.</text>
</comment>
<proteinExistence type="predicted"/>